<name>A0AAV2CSX6_9ROSI</name>
<sequence length="212" mass="23569">MAVVAILWRIWRSRNWVVFEGKQLDFPALMRQYNQQYEEWVGLPVDRGPRSTVSPPPHPSLGGEGRMVCMWDGATRMGSHSAGGFVVLSPTKVIQVAEGLQFPGIDDPLVAEVLVLRDAIMWCRARGIVEVCFEGDAKVVIDKINQADASDSRIGAILAEIIHHLADCSGFSIRFVGRGSNRVAHLVARKALSLYPTASRFFDFQAWLCSRM</sequence>
<reference evidence="2 3" key="1">
    <citation type="submission" date="2024-04" db="EMBL/GenBank/DDBJ databases">
        <authorList>
            <person name="Fracassetti M."/>
        </authorList>
    </citation>
    <scope>NUCLEOTIDE SEQUENCE [LARGE SCALE GENOMIC DNA]</scope>
</reference>
<dbReference type="InterPro" id="IPR052929">
    <property type="entry name" value="RNase_H-like_EbsB-rel"/>
</dbReference>
<organism evidence="2 3">
    <name type="scientific">Linum trigynum</name>
    <dbReference type="NCBI Taxonomy" id="586398"/>
    <lineage>
        <taxon>Eukaryota</taxon>
        <taxon>Viridiplantae</taxon>
        <taxon>Streptophyta</taxon>
        <taxon>Embryophyta</taxon>
        <taxon>Tracheophyta</taxon>
        <taxon>Spermatophyta</taxon>
        <taxon>Magnoliopsida</taxon>
        <taxon>eudicotyledons</taxon>
        <taxon>Gunneridae</taxon>
        <taxon>Pentapetalae</taxon>
        <taxon>rosids</taxon>
        <taxon>fabids</taxon>
        <taxon>Malpighiales</taxon>
        <taxon>Linaceae</taxon>
        <taxon>Linum</taxon>
    </lineage>
</organism>
<keyword evidence="3" id="KW-1185">Reference proteome</keyword>
<dbReference type="SUPFAM" id="SSF53098">
    <property type="entry name" value="Ribonuclease H-like"/>
    <property type="match status" value="1"/>
</dbReference>
<evidence type="ECO:0000313" key="3">
    <source>
        <dbReference type="Proteomes" id="UP001497516"/>
    </source>
</evidence>
<dbReference type="PANTHER" id="PTHR47074">
    <property type="entry name" value="BNAC02G40300D PROTEIN"/>
    <property type="match status" value="1"/>
</dbReference>
<protein>
    <recommendedName>
        <fullName evidence="1">RNase H type-1 domain-containing protein</fullName>
    </recommendedName>
</protein>
<dbReference type="Proteomes" id="UP001497516">
    <property type="component" value="Chromosome 10"/>
</dbReference>
<dbReference type="InterPro" id="IPR012337">
    <property type="entry name" value="RNaseH-like_sf"/>
</dbReference>
<dbReference type="PANTHER" id="PTHR47074:SF48">
    <property type="entry name" value="POLYNUCLEOTIDYL TRANSFERASE, RIBONUCLEASE H-LIKE SUPERFAMILY PROTEIN"/>
    <property type="match status" value="1"/>
</dbReference>
<accession>A0AAV2CSX6</accession>
<dbReference type="Pfam" id="PF13456">
    <property type="entry name" value="RVT_3"/>
    <property type="match status" value="1"/>
</dbReference>
<dbReference type="GO" id="GO:0004523">
    <property type="term" value="F:RNA-DNA hybrid ribonuclease activity"/>
    <property type="evidence" value="ECO:0007669"/>
    <property type="project" value="InterPro"/>
</dbReference>
<dbReference type="InterPro" id="IPR036397">
    <property type="entry name" value="RNaseH_sf"/>
</dbReference>
<evidence type="ECO:0000259" key="1">
    <source>
        <dbReference type="Pfam" id="PF13456"/>
    </source>
</evidence>
<gene>
    <name evidence="2" type="ORF">LTRI10_LOCUS6916</name>
</gene>
<evidence type="ECO:0000313" key="2">
    <source>
        <dbReference type="EMBL" id="CAL1359430.1"/>
    </source>
</evidence>
<dbReference type="EMBL" id="OZ034814">
    <property type="protein sequence ID" value="CAL1359430.1"/>
    <property type="molecule type" value="Genomic_DNA"/>
</dbReference>
<dbReference type="Gene3D" id="3.30.420.10">
    <property type="entry name" value="Ribonuclease H-like superfamily/Ribonuclease H"/>
    <property type="match status" value="1"/>
</dbReference>
<dbReference type="InterPro" id="IPR002156">
    <property type="entry name" value="RNaseH_domain"/>
</dbReference>
<proteinExistence type="predicted"/>
<dbReference type="GO" id="GO:0003676">
    <property type="term" value="F:nucleic acid binding"/>
    <property type="evidence" value="ECO:0007669"/>
    <property type="project" value="InterPro"/>
</dbReference>
<feature type="domain" description="RNase H type-1" evidence="1">
    <location>
        <begin position="72"/>
        <end position="191"/>
    </location>
</feature>
<dbReference type="AlphaFoldDB" id="A0AAV2CSX6"/>